<name>X1PEA6_9ZZZZ</name>
<organism evidence="1">
    <name type="scientific">marine sediment metagenome</name>
    <dbReference type="NCBI Taxonomy" id="412755"/>
    <lineage>
        <taxon>unclassified sequences</taxon>
        <taxon>metagenomes</taxon>
        <taxon>ecological metagenomes</taxon>
    </lineage>
</organism>
<sequence length="33" mass="3586">RLTDLNPEQAALLVGIASESPYSKSSVVLHAYR</sequence>
<feature type="non-terminal residue" evidence="1">
    <location>
        <position position="1"/>
    </location>
</feature>
<protein>
    <submittedName>
        <fullName evidence="1">Uncharacterized protein</fullName>
    </submittedName>
</protein>
<proteinExistence type="predicted"/>
<gene>
    <name evidence="1" type="ORF">S06H3_60047</name>
</gene>
<accession>X1PEA6</accession>
<reference evidence="1" key="1">
    <citation type="journal article" date="2014" name="Front. Microbiol.">
        <title>High frequency of phylogenetically diverse reductive dehalogenase-homologous genes in deep subseafloor sedimentary metagenomes.</title>
        <authorList>
            <person name="Kawai M."/>
            <person name="Futagami T."/>
            <person name="Toyoda A."/>
            <person name="Takaki Y."/>
            <person name="Nishi S."/>
            <person name="Hori S."/>
            <person name="Arai W."/>
            <person name="Tsubouchi T."/>
            <person name="Morono Y."/>
            <person name="Uchiyama I."/>
            <person name="Ito T."/>
            <person name="Fujiyama A."/>
            <person name="Inagaki F."/>
            <person name="Takami H."/>
        </authorList>
    </citation>
    <scope>NUCLEOTIDE SEQUENCE</scope>
    <source>
        <strain evidence="1">Expedition CK06-06</strain>
    </source>
</reference>
<dbReference type="EMBL" id="BARV01039115">
    <property type="protein sequence ID" value="GAI54168.1"/>
    <property type="molecule type" value="Genomic_DNA"/>
</dbReference>
<comment type="caution">
    <text evidence="1">The sequence shown here is derived from an EMBL/GenBank/DDBJ whole genome shotgun (WGS) entry which is preliminary data.</text>
</comment>
<evidence type="ECO:0000313" key="1">
    <source>
        <dbReference type="EMBL" id="GAI54168.1"/>
    </source>
</evidence>
<dbReference type="AlphaFoldDB" id="X1PEA6"/>